<accession>A0AB37ZWS3</accession>
<dbReference type="Proteomes" id="UP000199042">
    <property type="component" value="Unassembled WGS sequence"/>
</dbReference>
<feature type="chain" id="PRO_5044243875" description="DUF4015 domain-containing protein" evidence="1">
    <location>
        <begin position="27"/>
        <end position="415"/>
    </location>
</feature>
<dbReference type="AlphaFoldDB" id="A0AB37ZWS3"/>
<comment type="caution">
    <text evidence="3">The sequence shown here is derived from an EMBL/GenBank/DDBJ whole genome shotgun (WGS) entry which is preliminary data.</text>
</comment>
<dbReference type="RefSeq" id="WP_245826644.1">
    <property type="nucleotide sequence ID" value="NZ_FJNA01000001.1"/>
</dbReference>
<gene>
    <name evidence="3" type="ORF">SAMN04488525_101490</name>
</gene>
<keyword evidence="1" id="KW-0732">Signal</keyword>
<dbReference type="InterPro" id="IPR025275">
    <property type="entry name" value="DUF4015"/>
</dbReference>
<evidence type="ECO:0000256" key="1">
    <source>
        <dbReference type="SAM" id="SignalP"/>
    </source>
</evidence>
<dbReference type="EMBL" id="FNQH01000001">
    <property type="protein sequence ID" value="SDZ87991.1"/>
    <property type="molecule type" value="Genomic_DNA"/>
</dbReference>
<dbReference type="Gene3D" id="3.20.20.80">
    <property type="entry name" value="Glycosidases"/>
    <property type="match status" value="1"/>
</dbReference>
<dbReference type="Pfam" id="PF13200">
    <property type="entry name" value="DUF4015"/>
    <property type="match status" value="1"/>
</dbReference>
<evidence type="ECO:0000313" key="4">
    <source>
        <dbReference type="Proteomes" id="UP000199042"/>
    </source>
</evidence>
<proteinExistence type="predicted"/>
<protein>
    <recommendedName>
        <fullName evidence="2">DUF4015 domain-containing protein</fullName>
    </recommendedName>
</protein>
<feature type="domain" description="DUF4015" evidence="2">
    <location>
        <begin position="88"/>
        <end position="413"/>
    </location>
</feature>
<keyword evidence="4" id="KW-1185">Reference proteome</keyword>
<name>A0AB37ZWS3_9LACT</name>
<organism evidence="3 4">
    <name type="scientific">Trichococcus collinsii</name>
    <dbReference type="NCBI Taxonomy" id="157076"/>
    <lineage>
        <taxon>Bacteria</taxon>
        <taxon>Bacillati</taxon>
        <taxon>Bacillota</taxon>
        <taxon>Bacilli</taxon>
        <taxon>Lactobacillales</taxon>
        <taxon>Carnobacteriaceae</taxon>
        <taxon>Trichococcus</taxon>
    </lineage>
</organism>
<evidence type="ECO:0000259" key="2">
    <source>
        <dbReference type="Pfam" id="PF13200"/>
    </source>
</evidence>
<evidence type="ECO:0000313" key="3">
    <source>
        <dbReference type="EMBL" id="SDZ87991.1"/>
    </source>
</evidence>
<reference evidence="3 4" key="1">
    <citation type="submission" date="2016-10" db="EMBL/GenBank/DDBJ databases">
        <authorList>
            <person name="Varghese N."/>
            <person name="Submissions S."/>
        </authorList>
    </citation>
    <scope>NUCLEOTIDE SEQUENCE [LARGE SCALE GENOMIC DNA]</scope>
    <source>
        <strain evidence="3 4">DSM 14526</strain>
    </source>
</reference>
<sequence>MMTYFKQTLAAASLLFFLSGTTVASASETESSSASESATAETTAATTTTALTLRQGALLKTPTAKELPKKFFYDSGVEIAYPADGVKGIYVTAYSVGYEEKFNKLIEYVDSNDLNAMVIDIKDDMGVVTADFNSDDTHIQENTEEYIPDVNKLMDVMEEKQIYPIARIVTFKDTLLANEQPEMSFTESDGSVWVASNGESFINPFLKQTWDYAVNVGIEAAKVGFKEVQFDYVRFPEGFEVWGDTLNYDMGEYANLEMTDDEKRVQAITDFTAYAKEKLMPYGVDVSVDIFGYTASVVEASGIGQNFPEISENVDVISSMIYPSHWGTDYFGIYKPDLYPYELVSEYMIVENELLASLETPPTSRPWLQDFTASYLGSGFYQTYGKEQVDAQVQALYDAGVNEFLLWNALNNYTY</sequence>
<feature type="signal peptide" evidence="1">
    <location>
        <begin position="1"/>
        <end position="26"/>
    </location>
</feature>